<name>A0A409XFU6_PSICY</name>
<reference evidence="2 3" key="1">
    <citation type="journal article" date="2018" name="Evol. Lett.">
        <title>Horizontal gene cluster transfer increased hallucinogenic mushroom diversity.</title>
        <authorList>
            <person name="Reynolds H.T."/>
            <person name="Vijayakumar V."/>
            <person name="Gluck-Thaler E."/>
            <person name="Korotkin H.B."/>
            <person name="Matheny P.B."/>
            <person name="Slot J.C."/>
        </authorList>
    </citation>
    <scope>NUCLEOTIDE SEQUENCE [LARGE SCALE GENOMIC DNA]</scope>
    <source>
        <strain evidence="2 3">2631</strain>
    </source>
</reference>
<comment type="caution">
    <text evidence="2">The sequence shown here is derived from an EMBL/GenBank/DDBJ whole genome shotgun (WGS) entry which is preliminary data.</text>
</comment>
<feature type="compositionally biased region" description="Polar residues" evidence="1">
    <location>
        <begin position="129"/>
        <end position="139"/>
    </location>
</feature>
<feature type="compositionally biased region" description="Polar residues" evidence="1">
    <location>
        <begin position="59"/>
        <end position="69"/>
    </location>
</feature>
<evidence type="ECO:0000256" key="1">
    <source>
        <dbReference type="SAM" id="MobiDB-lite"/>
    </source>
</evidence>
<sequence length="474" mass="51929">MPKATRGPGPGQLRSHSRSSSSSKLGANLQFTQKDSAPLKNADKSKKAAYTHEAHPTKPTFTRVNSSQRVHSREQVALVAKRSAYPQYQTHHQQQHQQQQQHPAKAANGKGFSLASPNENADDDEDWESSNSGVGTPNHQESDSDDTASEAEALDQAILNLQILAQPHPSKIDPPPPPRVDSMLTRVPTARPTDFETLAALERNAPRPMTPPKQLQSQPQTQPLPLSMAPPPQSKPHVRRPEPELRKEAASDSSDSRQSSRPKRHSRPPSTHSNQSRQDPLRPHPLIRGLSHGTVNSVPKPSPLAPLTVVPHTSPQLSASPVSSIHDGPRQFLSSSPTSVKTSSGSPVSVDRHPFPLDRRTSFSSARSVNTIPVHSTLIRESPWAHDRTRTLSTMSSSSSAALSALSHLPTVTRPPSPQTISFFPPINPHANVEGIHPLLPTPYLHNHLTVLSRRTPIRESFDRVIQAKNQNRR</sequence>
<dbReference type="Proteomes" id="UP000283269">
    <property type="component" value="Unassembled WGS sequence"/>
</dbReference>
<feature type="compositionally biased region" description="Low complexity" evidence="1">
    <location>
        <begin position="87"/>
        <end position="102"/>
    </location>
</feature>
<protein>
    <submittedName>
        <fullName evidence="2">Uncharacterized protein</fullName>
    </submittedName>
</protein>
<dbReference type="InParanoid" id="A0A409XFU6"/>
<feature type="compositionally biased region" description="Low complexity" evidence="1">
    <location>
        <begin position="212"/>
        <end position="227"/>
    </location>
</feature>
<feature type="compositionally biased region" description="Polar residues" evidence="1">
    <location>
        <begin position="311"/>
        <end position="323"/>
    </location>
</feature>
<organism evidence="2 3">
    <name type="scientific">Psilocybe cyanescens</name>
    <dbReference type="NCBI Taxonomy" id="93625"/>
    <lineage>
        <taxon>Eukaryota</taxon>
        <taxon>Fungi</taxon>
        <taxon>Dikarya</taxon>
        <taxon>Basidiomycota</taxon>
        <taxon>Agaricomycotina</taxon>
        <taxon>Agaricomycetes</taxon>
        <taxon>Agaricomycetidae</taxon>
        <taxon>Agaricales</taxon>
        <taxon>Agaricineae</taxon>
        <taxon>Strophariaceae</taxon>
        <taxon>Psilocybe</taxon>
    </lineage>
</organism>
<feature type="compositionally biased region" description="Basic and acidic residues" evidence="1">
    <location>
        <begin position="350"/>
        <end position="361"/>
    </location>
</feature>
<feature type="compositionally biased region" description="Acidic residues" evidence="1">
    <location>
        <begin position="143"/>
        <end position="153"/>
    </location>
</feature>
<dbReference type="STRING" id="93625.A0A409XFU6"/>
<feature type="compositionally biased region" description="Low complexity" evidence="1">
    <location>
        <begin position="334"/>
        <end position="349"/>
    </location>
</feature>
<feature type="region of interest" description="Disordered" evidence="1">
    <location>
        <begin position="1"/>
        <end position="361"/>
    </location>
</feature>
<dbReference type="OrthoDB" id="3219024at2759"/>
<keyword evidence="3" id="KW-1185">Reference proteome</keyword>
<evidence type="ECO:0000313" key="3">
    <source>
        <dbReference type="Proteomes" id="UP000283269"/>
    </source>
</evidence>
<gene>
    <name evidence="2" type="ORF">CVT25_012178</name>
</gene>
<accession>A0A409XFU6</accession>
<feature type="compositionally biased region" description="Basic and acidic residues" evidence="1">
    <location>
        <begin position="41"/>
        <end position="56"/>
    </location>
</feature>
<feature type="compositionally biased region" description="Basic and acidic residues" evidence="1">
    <location>
        <begin position="239"/>
        <end position="250"/>
    </location>
</feature>
<evidence type="ECO:0000313" key="2">
    <source>
        <dbReference type="EMBL" id="PPQ89507.1"/>
    </source>
</evidence>
<dbReference type="EMBL" id="NHYD01001859">
    <property type="protein sequence ID" value="PPQ89507.1"/>
    <property type="molecule type" value="Genomic_DNA"/>
</dbReference>
<proteinExistence type="predicted"/>
<dbReference type="AlphaFoldDB" id="A0A409XFU6"/>